<dbReference type="Proteomes" id="UP000784294">
    <property type="component" value="Unassembled WGS sequence"/>
</dbReference>
<dbReference type="AlphaFoldDB" id="A0A448XGT2"/>
<name>A0A448XGT2_9PLAT</name>
<reference evidence="1" key="1">
    <citation type="submission" date="2018-11" db="EMBL/GenBank/DDBJ databases">
        <authorList>
            <consortium name="Pathogen Informatics"/>
        </authorList>
    </citation>
    <scope>NUCLEOTIDE SEQUENCE</scope>
</reference>
<organism evidence="1 2">
    <name type="scientific">Protopolystoma xenopodis</name>
    <dbReference type="NCBI Taxonomy" id="117903"/>
    <lineage>
        <taxon>Eukaryota</taxon>
        <taxon>Metazoa</taxon>
        <taxon>Spiralia</taxon>
        <taxon>Lophotrochozoa</taxon>
        <taxon>Platyhelminthes</taxon>
        <taxon>Monogenea</taxon>
        <taxon>Polyopisthocotylea</taxon>
        <taxon>Polystomatidea</taxon>
        <taxon>Polystomatidae</taxon>
        <taxon>Protopolystoma</taxon>
    </lineage>
</organism>
<protein>
    <submittedName>
        <fullName evidence="1">Uncharacterized protein</fullName>
    </submittedName>
</protein>
<sequence length="176" mass="19404">MSFSWELRDAPTAGSLIGFSELASGEIQVHQSQESETTVSSRLVLQNVRKPKLDKMTQADQMVYVRCRVRLGQQQYRSVYLPVRVLSPSSEELAEAGTRYPGYWSNDTSLRAVIMEVSEENPTLEVKVGGSLQLTCMAVDVQGKPAMDGDLTYGWLFTGPDGDTSVEPPASSYSML</sequence>
<proteinExistence type="predicted"/>
<evidence type="ECO:0000313" key="1">
    <source>
        <dbReference type="EMBL" id="VEL36444.1"/>
    </source>
</evidence>
<feature type="non-terminal residue" evidence="1">
    <location>
        <position position="1"/>
    </location>
</feature>
<evidence type="ECO:0000313" key="2">
    <source>
        <dbReference type="Proteomes" id="UP000784294"/>
    </source>
</evidence>
<dbReference type="EMBL" id="CAAALY010252234">
    <property type="protein sequence ID" value="VEL36444.1"/>
    <property type="molecule type" value="Genomic_DNA"/>
</dbReference>
<gene>
    <name evidence="1" type="ORF">PXEA_LOCUS29884</name>
</gene>
<comment type="caution">
    <text evidence="1">The sequence shown here is derived from an EMBL/GenBank/DDBJ whole genome shotgun (WGS) entry which is preliminary data.</text>
</comment>
<accession>A0A448XGT2</accession>
<keyword evidence="2" id="KW-1185">Reference proteome</keyword>